<keyword evidence="7" id="KW-0175">Coiled coil</keyword>
<evidence type="ECO:0000256" key="6">
    <source>
        <dbReference type="ARBA" id="ARBA00023306"/>
    </source>
</evidence>
<keyword evidence="7" id="KW-0997">Cell inner membrane</keyword>
<comment type="similarity">
    <text evidence="7">Belongs to the FtsB family.</text>
</comment>
<dbReference type="GO" id="GO:0032153">
    <property type="term" value="C:cell division site"/>
    <property type="evidence" value="ECO:0007669"/>
    <property type="project" value="UniProtKB-UniRule"/>
</dbReference>
<reference evidence="8 9" key="1">
    <citation type="submission" date="2017-08" db="EMBL/GenBank/DDBJ databases">
        <title>Infants hospitalized years apart are colonized by the same room-sourced microbial strains.</title>
        <authorList>
            <person name="Brooks B."/>
            <person name="Olm M.R."/>
            <person name="Firek B.A."/>
            <person name="Baker R."/>
            <person name="Thomas B.C."/>
            <person name="Morowitz M.J."/>
            <person name="Banfield J.F."/>
        </authorList>
    </citation>
    <scope>NUCLEOTIDE SEQUENCE [LARGE SCALE GENOMIC DNA]</scope>
    <source>
        <strain evidence="8">S2_005_003_R2_42</strain>
    </source>
</reference>
<gene>
    <name evidence="7" type="primary">ftsB</name>
    <name evidence="8" type="ORF">DI564_02150</name>
</gene>
<comment type="subcellular location">
    <subcellularLocation>
        <location evidence="7">Cell inner membrane</location>
        <topology evidence="7">Single-pass type II membrane protein</topology>
    </subcellularLocation>
    <text evidence="7">Localizes to the division septum.</text>
</comment>
<dbReference type="HAMAP" id="MF_00599">
    <property type="entry name" value="FtsB"/>
    <property type="match status" value="1"/>
</dbReference>
<dbReference type="PANTHER" id="PTHR37485">
    <property type="entry name" value="CELL DIVISION PROTEIN FTSB"/>
    <property type="match status" value="1"/>
</dbReference>
<evidence type="ECO:0000313" key="9">
    <source>
        <dbReference type="Proteomes" id="UP000249046"/>
    </source>
</evidence>
<accession>A0A2W5N0G2</accession>
<keyword evidence="4 7" id="KW-1133">Transmembrane helix</keyword>
<name>A0A2W5N0G2_9GAMM</name>
<dbReference type="EMBL" id="QFPO01000002">
    <property type="protein sequence ID" value="PZQ19530.1"/>
    <property type="molecule type" value="Genomic_DNA"/>
</dbReference>
<dbReference type="NCBIfam" id="NF002058">
    <property type="entry name" value="PRK00888.1"/>
    <property type="match status" value="1"/>
</dbReference>
<proteinExistence type="inferred from homology"/>
<dbReference type="InterPro" id="IPR023081">
    <property type="entry name" value="Cell_div_FtsB"/>
</dbReference>
<protein>
    <recommendedName>
        <fullName evidence="7">Cell division protein FtsB</fullName>
    </recommendedName>
</protein>
<feature type="coiled-coil region" evidence="7">
    <location>
        <begin position="30"/>
        <end position="64"/>
    </location>
</feature>
<dbReference type="Pfam" id="PF04977">
    <property type="entry name" value="DivIC"/>
    <property type="match status" value="1"/>
</dbReference>
<dbReference type="Proteomes" id="UP000249046">
    <property type="component" value="Unassembled WGS sequence"/>
</dbReference>
<comment type="function">
    <text evidence="7">Essential cell division protein. May link together the upstream cell division proteins, which are predominantly cytoplasmic, with the downstream cell division proteins, which are predominantly periplasmic.</text>
</comment>
<keyword evidence="3 7" id="KW-0812">Transmembrane</keyword>
<feature type="topological domain" description="Cytoplasmic" evidence="7">
    <location>
        <begin position="1"/>
        <end position="4"/>
    </location>
</feature>
<organism evidence="8 9">
    <name type="scientific">Rhodanobacter denitrificans</name>
    <dbReference type="NCBI Taxonomy" id="666685"/>
    <lineage>
        <taxon>Bacteria</taxon>
        <taxon>Pseudomonadati</taxon>
        <taxon>Pseudomonadota</taxon>
        <taxon>Gammaproteobacteria</taxon>
        <taxon>Lysobacterales</taxon>
        <taxon>Rhodanobacteraceae</taxon>
        <taxon>Rhodanobacter</taxon>
    </lineage>
</organism>
<sequence length="98" mass="10978">MLRYVALLLLIVLIALQVKLWTGQGGMRDIWTLEARIAEQTAENERLKARNDALAADVEDLKHGDAAVEERARSELGLIKPGETFYHVVEPAKPGERK</sequence>
<dbReference type="GO" id="GO:0043093">
    <property type="term" value="P:FtsZ-dependent cytokinesis"/>
    <property type="evidence" value="ECO:0007669"/>
    <property type="project" value="UniProtKB-UniRule"/>
</dbReference>
<keyword evidence="2 7" id="KW-0132">Cell division</keyword>
<evidence type="ECO:0000313" key="8">
    <source>
        <dbReference type="EMBL" id="PZQ19530.1"/>
    </source>
</evidence>
<evidence type="ECO:0000256" key="7">
    <source>
        <dbReference type="HAMAP-Rule" id="MF_00599"/>
    </source>
</evidence>
<evidence type="ECO:0000256" key="1">
    <source>
        <dbReference type="ARBA" id="ARBA00022475"/>
    </source>
</evidence>
<keyword evidence="6 7" id="KW-0131">Cell cycle</keyword>
<keyword evidence="5 7" id="KW-0472">Membrane</keyword>
<evidence type="ECO:0000256" key="2">
    <source>
        <dbReference type="ARBA" id="ARBA00022618"/>
    </source>
</evidence>
<feature type="topological domain" description="Periplasmic" evidence="7">
    <location>
        <begin position="23"/>
        <end position="98"/>
    </location>
</feature>
<dbReference type="AlphaFoldDB" id="A0A2W5N0G2"/>
<dbReference type="InterPro" id="IPR007060">
    <property type="entry name" value="FtsL/DivIC"/>
</dbReference>
<comment type="caution">
    <text evidence="8">The sequence shown here is derived from an EMBL/GenBank/DDBJ whole genome shotgun (WGS) entry which is preliminary data.</text>
</comment>
<dbReference type="PANTHER" id="PTHR37485:SF1">
    <property type="entry name" value="CELL DIVISION PROTEIN FTSB"/>
    <property type="match status" value="1"/>
</dbReference>
<evidence type="ECO:0000256" key="5">
    <source>
        <dbReference type="ARBA" id="ARBA00023136"/>
    </source>
</evidence>
<keyword evidence="1 7" id="KW-1003">Cell membrane</keyword>
<evidence type="ECO:0000256" key="3">
    <source>
        <dbReference type="ARBA" id="ARBA00022692"/>
    </source>
</evidence>
<comment type="subunit">
    <text evidence="7">Part of a complex composed of FtsB, FtsL and FtsQ.</text>
</comment>
<evidence type="ECO:0000256" key="4">
    <source>
        <dbReference type="ARBA" id="ARBA00022989"/>
    </source>
</evidence>
<dbReference type="GO" id="GO:0030428">
    <property type="term" value="C:cell septum"/>
    <property type="evidence" value="ECO:0007669"/>
    <property type="project" value="TreeGrafter"/>
</dbReference>
<dbReference type="GO" id="GO:0005886">
    <property type="term" value="C:plasma membrane"/>
    <property type="evidence" value="ECO:0007669"/>
    <property type="project" value="UniProtKB-SubCell"/>
</dbReference>